<dbReference type="GO" id="GO:0008024">
    <property type="term" value="C:cyclin/CDK positive transcription elongation factor complex"/>
    <property type="evidence" value="ECO:0007669"/>
    <property type="project" value="TreeGrafter"/>
</dbReference>
<comment type="catalytic activity">
    <reaction evidence="9">
        <text>L-threonyl-[protein] + ATP = O-phospho-L-threonyl-[protein] + ADP + H(+)</text>
        <dbReference type="Rhea" id="RHEA:46608"/>
        <dbReference type="Rhea" id="RHEA-COMP:11060"/>
        <dbReference type="Rhea" id="RHEA-COMP:11605"/>
        <dbReference type="ChEBI" id="CHEBI:15378"/>
        <dbReference type="ChEBI" id="CHEBI:30013"/>
        <dbReference type="ChEBI" id="CHEBI:30616"/>
        <dbReference type="ChEBI" id="CHEBI:61977"/>
        <dbReference type="ChEBI" id="CHEBI:456216"/>
        <dbReference type="EC" id="2.7.11.22"/>
    </reaction>
</comment>
<evidence type="ECO:0000256" key="2">
    <source>
        <dbReference type="ARBA" id="ARBA00006485"/>
    </source>
</evidence>
<evidence type="ECO:0000259" key="14">
    <source>
        <dbReference type="PROSITE" id="PS50011"/>
    </source>
</evidence>
<feature type="compositionally biased region" description="Basic and acidic residues" evidence="13">
    <location>
        <begin position="525"/>
        <end position="534"/>
    </location>
</feature>
<feature type="binding site" evidence="12">
    <location>
        <position position="623"/>
    </location>
    <ligand>
        <name>ATP</name>
        <dbReference type="ChEBI" id="CHEBI:30616"/>
    </ligand>
</feature>
<evidence type="ECO:0000256" key="12">
    <source>
        <dbReference type="PROSITE-ProRule" id="PRU10141"/>
    </source>
</evidence>
<evidence type="ECO:0000313" key="15">
    <source>
        <dbReference type="EMBL" id="KAK7110818.1"/>
    </source>
</evidence>
<keyword evidence="16" id="KW-1185">Reference proteome</keyword>
<dbReference type="GO" id="GO:0008353">
    <property type="term" value="F:RNA polymerase II CTD heptapeptide repeat kinase activity"/>
    <property type="evidence" value="ECO:0007669"/>
    <property type="project" value="UniProtKB-EC"/>
</dbReference>
<feature type="compositionally biased region" description="Polar residues" evidence="13">
    <location>
        <begin position="512"/>
        <end position="524"/>
    </location>
</feature>
<dbReference type="PROSITE" id="PS00107">
    <property type="entry name" value="PROTEIN_KINASE_ATP"/>
    <property type="match status" value="1"/>
</dbReference>
<keyword evidence="4" id="KW-0808">Transferase</keyword>
<sequence>MPRSHRRESPAQIYDEFDARSYSHLVPQNDKRVPRGQPNYDGGAPINPPTTSRSQKKHKKKKSRKKKDRGEKRQSDNVKSLVAYDDISSDSDLSTPGTHVPVPSRVETDRVSKRPMSPGTEIRSAINNQRGRSNSPGSPVAQTSQNRTSSKSKSKRPRQDRPARSPPDHHRDQSYDSRDMDRHRGRNSSSSRQPPNNSVRNHPPQPPPVPEPVVLPRSFADLPKAYSGRASPPPRQSVPKRYRSRSPSPNYRDTRRENARSRSPLGGSRSNNRKKYSSREEVATPSTRYSKKTSSRSRGSQRESNPHHRGYSPSPGRSPTRNTRSSVSVSDFKYSTSLAAELSKHKRAREIKKNKRLGLDDATSTPTGKDPRSLSSTPVREVIKVESDNDQSRSNTPTIPPKREIEENFVIKVENAQRGDQRRVVEERKPPPPPPVSSYLNPGRPSPLPPSIPPPQHSRPRSPPAPKHEPRKSVTPPKLNLPRPQGTNGVKHMSTLPKLPLPSFPMDMDIDQSPSSDGQDSHTSPLEKRPRRIIDLPMPPSLDEPEDDDNESGGATPGGDAKGNTPKIRLPKLCHRRLDQKKASSWGERCVDVFTSLEIIGEGTYGLVYKAKDIALDMYVALKKVRLENEKEGFPITAVREIKILRQLQHPNIVNLREIVTDKQDALDFKKDKGAFYLVFEYMDHDLMGLLESGLVQFREEHIASFMKQLLRGLQYCHQKNFLHRDIKCSNILLNNRGQIKLGDLGLARYYNAEDKERLYTNKVITLWYRPPELLLGEERYGPAIDIWSLGCILGELFTREPIFKAKEEFAQLELISRTCGTPCPANWPDVIKLPLFHAFKPKRQHRRRLREEFSFIPRLALDLMDHMLDLDPSKRCTAQQGIDSPWLRDVEPDIIPPPDLPKDQDCHELWCKKYKKMQRQESQLKDQQDPAAKGTGPAANLRVPLKLPDKAGPPAPVEKMHPPADSKQSLLKLPGAGMHGKPSPASGKTVTVIPAKMAHKLMTGGFDAMHAEESKADPPADDVANMQAQLSQLIAMMTAKKSMTVAQIAQSLNINVDSKMASLLDQIRQQMAPAGDEGGEAISQPEVADLAYVALGTSLVEGQLTNKHAGVKAALAQLLSTQSAVSVAPAPLTAPAPYLDTHTTSAPPPMPALLRDPPASVGMAPAAVPHPRRVSESAEDAGPSFSGLGRGVNASDDSRSSVSSMEDPSRAGSLFFDRDRDGPGRRMGVSPGDYPERAPMADRLPQIAERSAERPPLMRDYPDRVSGGPGRGGGLGGPSLGSDSFRRSGGGEAYRGGVGMGGDGFDSYHGGGADSYGMGPDRREGGHAFRGHGGEGHGGFQGGRGGSYGGW</sequence>
<dbReference type="SUPFAM" id="SSF56112">
    <property type="entry name" value="Protein kinase-like (PK-like)"/>
    <property type="match status" value="1"/>
</dbReference>
<dbReference type="GO" id="GO:0005524">
    <property type="term" value="F:ATP binding"/>
    <property type="evidence" value="ECO:0007669"/>
    <property type="project" value="UniProtKB-UniRule"/>
</dbReference>
<feature type="compositionally biased region" description="Polar residues" evidence="13">
    <location>
        <begin position="315"/>
        <end position="338"/>
    </location>
</feature>
<evidence type="ECO:0000256" key="8">
    <source>
        <dbReference type="ARBA" id="ARBA00023242"/>
    </source>
</evidence>
<keyword evidence="5 12" id="KW-0547">Nucleotide-binding</keyword>
<dbReference type="PROSITE" id="PS00108">
    <property type="entry name" value="PROTEIN_KINASE_ST"/>
    <property type="match status" value="1"/>
</dbReference>
<dbReference type="FunFam" id="3.30.200.20:FF:000074">
    <property type="entry name" value="cyclin-dependent kinase 12 isoform X2"/>
    <property type="match status" value="1"/>
</dbReference>
<dbReference type="PROSITE" id="PS50011">
    <property type="entry name" value="PROTEIN_KINASE_DOM"/>
    <property type="match status" value="1"/>
</dbReference>
<proteinExistence type="inferred from homology"/>
<evidence type="ECO:0000256" key="6">
    <source>
        <dbReference type="ARBA" id="ARBA00022777"/>
    </source>
</evidence>
<evidence type="ECO:0000313" key="16">
    <source>
        <dbReference type="Proteomes" id="UP001374579"/>
    </source>
</evidence>
<feature type="compositionally biased region" description="Low complexity" evidence="13">
    <location>
        <begin position="187"/>
        <end position="201"/>
    </location>
</feature>
<comment type="catalytic activity">
    <reaction evidence="10">
        <text>L-seryl-[protein] + ATP = O-phospho-L-seryl-[protein] + ADP + H(+)</text>
        <dbReference type="Rhea" id="RHEA:17989"/>
        <dbReference type="Rhea" id="RHEA-COMP:9863"/>
        <dbReference type="Rhea" id="RHEA-COMP:11604"/>
        <dbReference type="ChEBI" id="CHEBI:15378"/>
        <dbReference type="ChEBI" id="CHEBI:29999"/>
        <dbReference type="ChEBI" id="CHEBI:30616"/>
        <dbReference type="ChEBI" id="CHEBI:83421"/>
        <dbReference type="ChEBI" id="CHEBI:456216"/>
        <dbReference type="EC" id="2.7.11.22"/>
    </reaction>
</comment>
<feature type="compositionally biased region" description="Polar residues" evidence="13">
    <location>
        <begin position="125"/>
        <end position="148"/>
    </location>
</feature>
<reference evidence="15 16" key="1">
    <citation type="submission" date="2024-02" db="EMBL/GenBank/DDBJ databases">
        <title>Chromosome-scale genome assembly of the rough periwinkle Littorina saxatilis.</title>
        <authorList>
            <person name="De Jode A."/>
            <person name="Faria R."/>
            <person name="Formenti G."/>
            <person name="Sims Y."/>
            <person name="Smith T.P."/>
            <person name="Tracey A."/>
            <person name="Wood J.M.D."/>
            <person name="Zagrodzka Z.B."/>
            <person name="Johannesson K."/>
            <person name="Butlin R.K."/>
            <person name="Leder E.H."/>
        </authorList>
    </citation>
    <scope>NUCLEOTIDE SEQUENCE [LARGE SCALE GENOMIC DNA]</scope>
    <source>
        <strain evidence="15">Snail1</strain>
        <tissue evidence="15">Muscle</tissue>
    </source>
</reference>
<feature type="compositionally biased region" description="Gly residues" evidence="13">
    <location>
        <begin position="1337"/>
        <end position="1352"/>
    </location>
</feature>
<feature type="compositionally biased region" description="Basic residues" evidence="13">
    <location>
        <begin position="54"/>
        <end position="67"/>
    </location>
</feature>
<dbReference type="PANTHER" id="PTHR24056:SF546">
    <property type="entry name" value="CYCLIN-DEPENDENT KINASE 12"/>
    <property type="match status" value="1"/>
</dbReference>
<evidence type="ECO:0000256" key="3">
    <source>
        <dbReference type="ARBA" id="ARBA00022527"/>
    </source>
</evidence>
<evidence type="ECO:0000256" key="10">
    <source>
        <dbReference type="ARBA" id="ARBA00048367"/>
    </source>
</evidence>
<feature type="compositionally biased region" description="Basic and acidic residues" evidence="13">
    <location>
        <begin position="1321"/>
        <end position="1336"/>
    </location>
</feature>
<gene>
    <name evidence="15" type="ORF">V1264_014632</name>
</gene>
<comment type="subcellular location">
    <subcellularLocation>
        <location evidence="1">Nucleus</location>
    </subcellularLocation>
</comment>
<feature type="compositionally biased region" description="Gly residues" evidence="13">
    <location>
        <begin position="1268"/>
        <end position="1280"/>
    </location>
</feature>
<organism evidence="15 16">
    <name type="scientific">Littorina saxatilis</name>
    <dbReference type="NCBI Taxonomy" id="31220"/>
    <lineage>
        <taxon>Eukaryota</taxon>
        <taxon>Metazoa</taxon>
        <taxon>Spiralia</taxon>
        <taxon>Lophotrochozoa</taxon>
        <taxon>Mollusca</taxon>
        <taxon>Gastropoda</taxon>
        <taxon>Caenogastropoda</taxon>
        <taxon>Littorinimorpha</taxon>
        <taxon>Littorinoidea</taxon>
        <taxon>Littorinidae</taxon>
        <taxon>Littorina</taxon>
    </lineage>
</organism>
<feature type="compositionally biased region" description="Gly residues" evidence="13">
    <location>
        <begin position="1289"/>
        <end position="1315"/>
    </location>
</feature>
<dbReference type="Pfam" id="PF00069">
    <property type="entry name" value="Pkinase"/>
    <property type="match status" value="1"/>
</dbReference>
<feature type="domain" description="Protein kinase" evidence="14">
    <location>
        <begin position="594"/>
        <end position="888"/>
    </location>
</feature>
<dbReference type="PANTHER" id="PTHR24056">
    <property type="entry name" value="CELL DIVISION PROTEIN KINASE"/>
    <property type="match status" value="1"/>
</dbReference>
<dbReference type="InterPro" id="IPR008271">
    <property type="entry name" value="Ser/Thr_kinase_AS"/>
</dbReference>
<evidence type="ECO:0000256" key="5">
    <source>
        <dbReference type="ARBA" id="ARBA00022741"/>
    </source>
</evidence>
<evidence type="ECO:0000256" key="9">
    <source>
        <dbReference type="ARBA" id="ARBA00047811"/>
    </source>
</evidence>
<feature type="compositionally biased region" description="Pro residues" evidence="13">
    <location>
        <begin position="444"/>
        <end position="465"/>
    </location>
</feature>
<feature type="compositionally biased region" description="Polar residues" evidence="13">
    <location>
        <begin position="362"/>
        <end position="378"/>
    </location>
</feature>
<comment type="caution">
    <text evidence="15">The sequence shown here is derived from an EMBL/GenBank/DDBJ whole genome shotgun (WGS) entry which is preliminary data.</text>
</comment>
<dbReference type="GO" id="GO:0032968">
    <property type="term" value="P:positive regulation of transcription elongation by RNA polymerase II"/>
    <property type="evidence" value="ECO:0007669"/>
    <property type="project" value="TreeGrafter"/>
</dbReference>
<comment type="similarity">
    <text evidence="2">Belongs to the protein kinase superfamily. CMGC Ser/Thr protein kinase family. CDC2/CDKX subfamily.</text>
</comment>
<evidence type="ECO:0000256" key="7">
    <source>
        <dbReference type="ARBA" id="ARBA00022840"/>
    </source>
</evidence>
<feature type="compositionally biased region" description="Basic residues" evidence="13">
    <location>
        <begin position="344"/>
        <end position="356"/>
    </location>
</feature>
<evidence type="ECO:0000256" key="11">
    <source>
        <dbReference type="ARBA" id="ARBA00049280"/>
    </source>
</evidence>
<feature type="compositionally biased region" description="Basic and acidic residues" evidence="13">
    <location>
        <begin position="381"/>
        <end position="391"/>
    </location>
</feature>
<feature type="compositionally biased region" description="Basic and acidic residues" evidence="13">
    <location>
        <begin position="415"/>
        <end position="430"/>
    </location>
</feature>
<dbReference type="CDD" id="cd07864">
    <property type="entry name" value="STKc_CDK12"/>
    <property type="match status" value="1"/>
</dbReference>
<evidence type="ECO:0000256" key="13">
    <source>
        <dbReference type="SAM" id="MobiDB-lite"/>
    </source>
</evidence>
<dbReference type="Gene3D" id="1.10.510.10">
    <property type="entry name" value="Transferase(Phosphotransferase) domain 1"/>
    <property type="match status" value="1"/>
</dbReference>
<keyword evidence="6" id="KW-0418">Kinase</keyword>
<dbReference type="InterPro" id="IPR017441">
    <property type="entry name" value="Protein_kinase_ATP_BS"/>
</dbReference>
<dbReference type="EMBL" id="JBAMIC010000003">
    <property type="protein sequence ID" value="KAK7110818.1"/>
    <property type="molecule type" value="Genomic_DNA"/>
</dbReference>
<dbReference type="InterPro" id="IPR050108">
    <property type="entry name" value="CDK"/>
</dbReference>
<dbReference type="Gene3D" id="3.30.200.20">
    <property type="entry name" value="Phosphorylase Kinase, domain 1"/>
    <property type="match status" value="1"/>
</dbReference>
<feature type="region of interest" description="Disordered" evidence="13">
    <location>
        <begin position="1"/>
        <end position="570"/>
    </location>
</feature>
<dbReference type="GO" id="GO:0004693">
    <property type="term" value="F:cyclin-dependent protein serine/threonine kinase activity"/>
    <property type="evidence" value="ECO:0007669"/>
    <property type="project" value="UniProtKB-EC"/>
</dbReference>
<dbReference type="InterPro" id="IPR011009">
    <property type="entry name" value="Kinase-like_dom_sf"/>
</dbReference>
<dbReference type="InterPro" id="IPR000719">
    <property type="entry name" value="Prot_kinase_dom"/>
</dbReference>
<feature type="compositionally biased region" description="Pro residues" evidence="13">
    <location>
        <begin position="203"/>
        <end position="213"/>
    </location>
</feature>
<accession>A0AAN9BSQ1</accession>
<dbReference type="SMART" id="SM00220">
    <property type="entry name" value="S_TKc"/>
    <property type="match status" value="1"/>
</dbReference>
<dbReference type="Proteomes" id="UP001374579">
    <property type="component" value="Unassembled WGS sequence"/>
</dbReference>
<feature type="compositionally biased region" description="Basic and acidic residues" evidence="13">
    <location>
        <begin position="157"/>
        <end position="182"/>
    </location>
</feature>
<keyword evidence="8" id="KW-0539">Nucleus</keyword>
<evidence type="ECO:0000256" key="4">
    <source>
        <dbReference type="ARBA" id="ARBA00022679"/>
    </source>
</evidence>
<comment type="catalytic activity">
    <reaction evidence="11">
        <text>[DNA-directed RNA polymerase] + ATP = phospho-[DNA-directed RNA polymerase] + ADP + H(+)</text>
        <dbReference type="Rhea" id="RHEA:10216"/>
        <dbReference type="Rhea" id="RHEA-COMP:11321"/>
        <dbReference type="Rhea" id="RHEA-COMP:11322"/>
        <dbReference type="ChEBI" id="CHEBI:15378"/>
        <dbReference type="ChEBI" id="CHEBI:30616"/>
        <dbReference type="ChEBI" id="CHEBI:43176"/>
        <dbReference type="ChEBI" id="CHEBI:68546"/>
        <dbReference type="ChEBI" id="CHEBI:456216"/>
        <dbReference type="EC" id="2.7.11.23"/>
    </reaction>
</comment>
<name>A0AAN9BSQ1_9CAEN</name>
<feature type="compositionally biased region" description="Basic and acidic residues" evidence="13">
    <location>
        <begin position="1251"/>
        <end position="1264"/>
    </location>
</feature>
<evidence type="ECO:0000256" key="1">
    <source>
        <dbReference type="ARBA" id="ARBA00004123"/>
    </source>
</evidence>
<keyword evidence="3" id="KW-0723">Serine/threonine-protein kinase</keyword>
<feature type="region of interest" description="Disordered" evidence="13">
    <location>
        <begin position="1158"/>
        <end position="1352"/>
    </location>
</feature>
<feature type="region of interest" description="Disordered" evidence="13">
    <location>
        <begin position="922"/>
        <end position="967"/>
    </location>
</feature>
<keyword evidence="7 12" id="KW-0067">ATP-binding</keyword>
<dbReference type="FunFam" id="1.10.510.10:FF:000415">
    <property type="entry name" value="CMGC/CDK/CRK7 protein kinase, variant"/>
    <property type="match status" value="1"/>
</dbReference>
<dbReference type="GO" id="GO:0030332">
    <property type="term" value="F:cyclin binding"/>
    <property type="evidence" value="ECO:0007669"/>
    <property type="project" value="TreeGrafter"/>
</dbReference>
<protein>
    <recommendedName>
        <fullName evidence="14">Protein kinase domain-containing protein</fullName>
    </recommendedName>
</protein>